<proteinExistence type="predicted"/>
<sequence length="112" mass="11897">MDNVAVIVLVVGGIAYAAYAIPVIFQFLAYCERVAAASGRTKENASLINQDDGGLNTFQCEQFCMLRSGEFMNFGDSALINLGAIVARKLKVSFWGAVLLILSAAAADICAK</sequence>
<name>A0A6L6QI82_9BURK</name>
<protein>
    <submittedName>
        <fullName evidence="1">Uncharacterized protein</fullName>
    </submittedName>
</protein>
<gene>
    <name evidence="1" type="ORF">GM658_14250</name>
</gene>
<dbReference type="EMBL" id="WNKX01000009">
    <property type="protein sequence ID" value="MTW11764.1"/>
    <property type="molecule type" value="Genomic_DNA"/>
</dbReference>
<dbReference type="Proteomes" id="UP000472320">
    <property type="component" value="Unassembled WGS sequence"/>
</dbReference>
<dbReference type="AlphaFoldDB" id="A0A6L6QI82"/>
<evidence type="ECO:0000313" key="1">
    <source>
        <dbReference type="EMBL" id="MTW11764.1"/>
    </source>
</evidence>
<dbReference type="RefSeq" id="WP_155454713.1">
    <property type="nucleotide sequence ID" value="NZ_WNKX01000009.1"/>
</dbReference>
<accession>A0A6L6QI82</accession>
<evidence type="ECO:0000313" key="2">
    <source>
        <dbReference type="Proteomes" id="UP000472320"/>
    </source>
</evidence>
<comment type="caution">
    <text evidence="1">The sequence shown here is derived from an EMBL/GenBank/DDBJ whole genome shotgun (WGS) entry which is preliminary data.</text>
</comment>
<organism evidence="1 2">
    <name type="scientific">Massilia eburnea</name>
    <dbReference type="NCBI Taxonomy" id="1776165"/>
    <lineage>
        <taxon>Bacteria</taxon>
        <taxon>Pseudomonadati</taxon>
        <taxon>Pseudomonadota</taxon>
        <taxon>Betaproteobacteria</taxon>
        <taxon>Burkholderiales</taxon>
        <taxon>Oxalobacteraceae</taxon>
        <taxon>Telluria group</taxon>
        <taxon>Massilia</taxon>
    </lineage>
</organism>
<reference evidence="1 2" key="1">
    <citation type="submission" date="2019-11" db="EMBL/GenBank/DDBJ databases">
        <title>Type strains purchased from KCTC, JCM and DSMZ.</title>
        <authorList>
            <person name="Lu H."/>
        </authorList>
    </citation>
    <scope>NUCLEOTIDE SEQUENCE [LARGE SCALE GENOMIC DNA]</scope>
    <source>
        <strain evidence="1 2">JCM 31587</strain>
    </source>
</reference>
<keyword evidence="2" id="KW-1185">Reference proteome</keyword>
<dbReference type="OrthoDB" id="9899255at2"/>